<reference evidence="1 2" key="1">
    <citation type="journal article" date="2010" name="J. Bacteriol.">
        <title>Genome sequences of Pelagibaca bermudensis HTCC2601T and Maritimibacter alkaliphilus HTCC2654T, the type strains of two marine Roseobacter genera.</title>
        <authorList>
            <person name="Thrash J.C."/>
            <person name="Cho J.C."/>
            <person name="Ferriera S."/>
            <person name="Johnson J."/>
            <person name="Vergin K.L."/>
            <person name="Giovannoni S.J."/>
        </authorList>
    </citation>
    <scope>NUCLEOTIDE SEQUENCE [LARGE SCALE GENOMIC DNA]</scope>
    <source>
        <strain evidence="2">DSM 26914 / JCM 13377 / KCTC 12554 / HTCC2601</strain>
    </source>
</reference>
<dbReference type="AlphaFoldDB" id="Q0FNP9"/>
<proteinExistence type="predicted"/>
<dbReference type="InterPro" id="IPR049245">
    <property type="entry name" value="DUF6880"/>
</dbReference>
<sequence length="479" mass="53452">MARKALNKKNLVELGADALAELLLEAVKGDAARQRRVRMALSADQSPQEAAADVRKRFASIRRSQSFISWKTQKKFAKELTDLVTLVETRIGPDSPDLAFELLWDLLYLAPGIHERTDDSNGVIGDVMDDAMDAIARLSPKISKEPIELAEMIFDALRDNGYGEFDHVVPALAKPLGETGLERLKALAEEMCAMPLTDAQLEIYDFVSDPDRQEELARDRRDHTAKMILQDVADLQGDADAWLARYTAEQLTYHTIAPDAAARLLKAGRAEEALQVVENALNRDARDSSWLDTPELDEAHFACLEALGREDQLRQALWARFERRLCPDALRRLLKRLPDFEDVEVEDRAREVVLAFTPIEAGLAFCLSWPDTTLAAQLVLSRSDEIDGDTYEILTPTAEALSSAHPLAAVLIWRSMIEFALERARSTRYGHAARHLDACAAADAAISDYEGRPEHGAFVEQLRAAHGRKSAFWDRVTPS</sequence>
<dbReference type="STRING" id="314265.R2601_20651"/>
<dbReference type="RefSeq" id="WP_007798998.1">
    <property type="nucleotide sequence ID" value="NZ_DS022276.1"/>
</dbReference>
<dbReference type="eggNOG" id="COG3118">
    <property type="taxonomic scope" value="Bacteria"/>
</dbReference>
<accession>Q0FNP9</accession>
<dbReference type="EMBL" id="AATQ01000021">
    <property type="protein sequence ID" value="EAU45856.1"/>
    <property type="molecule type" value="Genomic_DNA"/>
</dbReference>
<name>Q0FNP9_SALBH</name>
<dbReference type="Pfam" id="PF21810">
    <property type="entry name" value="DUF6880"/>
    <property type="match status" value="1"/>
</dbReference>
<protein>
    <submittedName>
        <fullName evidence="1">Uncharacterized protein</fullName>
    </submittedName>
</protein>
<dbReference type="Proteomes" id="UP000006230">
    <property type="component" value="Unassembled WGS sequence"/>
</dbReference>
<evidence type="ECO:0000313" key="1">
    <source>
        <dbReference type="EMBL" id="EAU45856.1"/>
    </source>
</evidence>
<dbReference type="OrthoDB" id="7183688at2"/>
<gene>
    <name evidence="1" type="ORF">R2601_20651</name>
</gene>
<keyword evidence="2" id="KW-1185">Reference proteome</keyword>
<evidence type="ECO:0000313" key="2">
    <source>
        <dbReference type="Proteomes" id="UP000006230"/>
    </source>
</evidence>
<comment type="caution">
    <text evidence="1">The sequence shown here is derived from an EMBL/GenBank/DDBJ whole genome shotgun (WGS) entry which is preliminary data.</text>
</comment>
<organism evidence="1 2">
    <name type="scientific">Salipiger bermudensis (strain DSM 26914 / JCM 13377 / KCTC 12554 / HTCC2601)</name>
    <name type="common">Pelagibaca bermudensis</name>
    <dbReference type="NCBI Taxonomy" id="314265"/>
    <lineage>
        <taxon>Bacteria</taxon>
        <taxon>Pseudomonadati</taxon>
        <taxon>Pseudomonadota</taxon>
        <taxon>Alphaproteobacteria</taxon>
        <taxon>Rhodobacterales</taxon>
        <taxon>Roseobacteraceae</taxon>
        <taxon>Salipiger</taxon>
    </lineage>
</organism>
<dbReference type="HOGENOM" id="CLU_044682_0_0_5"/>